<gene>
    <name evidence="1" type="primary">raiA</name>
    <name evidence="1" type="ORF">K8344_12270</name>
</gene>
<dbReference type="InterPro" id="IPR003489">
    <property type="entry name" value="RHF/RaiA"/>
</dbReference>
<dbReference type="InterPro" id="IPR036567">
    <property type="entry name" value="RHF-like"/>
</dbReference>
<comment type="caution">
    <text evidence="1">The sequence shown here is derived from an EMBL/GenBank/DDBJ whole genome shotgun (WGS) entry which is preliminary data.</text>
</comment>
<reference evidence="1" key="1">
    <citation type="submission" date="2021-09" db="EMBL/GenBank/DDBJ databases">
        <title>Genome of Aequorivita sp. strain F64183.</title>
        <authorList>
            <person name="Wang Y."/>
        </authorList>
    </citation>
    <scope>NUCLEOTIDE SEQUENCE</scope>
    <source>
        <strain evidence="1">F64183</strain>
    </source>
</reference>
<organism evidence="1 2">
    <name type="scientific">Aequorivita xiaoshiensis</name>
    <dbReference type="NCBI Taxonomy" id="2874476"/>
    <lineage>
        <taxon>Bacteria</taxon>
        <taxon>Pseudomonadati</taxon>
        <taxon>Bacteroidota</taxon>
        <taxon>Flavobacteriia</taxon>
        <taxon>Flavobacteriales</taxon>
        <taxon>Flavobacteriaceae</taxon>
        <taxon>Aequorivita</taxon>
    </lineage>
</organism>
<dbReference type="AlphaFoldDB" id="A0A9X1R2F2"/>
<sequence length="99" mass="11337">MTINIQFIKMPTSEAMSDYVKQRLNKLGDKYDWIIRADVSFKMENNVYGKGNICEIELSLPGPKIFATSTESTFEAAAKETISDLERQLKKRKAKFSTH</sequence>
<accession>A0A9X1R2F2</accession>
<dbReference type="CDD" id="cd00552">
    <property type="entry name" value="RaiA"/>
    <property type="match status" value="1"/>
</dbReference>
<dbReference type="SUPFAM" id="SSF69754">
    <property type="entry name" value="Ribosome binding protein Y (YfiA homologue)"/>
    <property type="match status" value="1"/>
</dbReference>
<keyword evidence="2" id="KW-1185">Reference proteome</keyword>
<dbReference type="EMBL" id="JAIRBB010000013">
    <property type="protein sequence ID" value="MCG2431900.1"/>
    <property type="molecule type" value="Genomic_DNA"/>
</dbReference>
<dbReference type="Pfam" id="PF02482">
    <property type="entry name" value="Ribosomal_S30AE"/>
    <property type="match status" value="1"/>
</dbReference>
<evidence type="ECO:0000313" key="1">
    <source>
        <dbReference type="EMBL" id="MCG2431900.1"/>
    </source>
</evidence>
<evidence type="ECO:0000313" key="2">
    <source>
        <dbReference type="Proteomes" id="UP001139462"/>
    </source>
</evidence>
<name>A0A9X1R2F2_9FLAO</name>
<dbReference type="NCBIfam" id="TIGR00741">
    <property type="entry name" value="yfiA"/>
    <property type="match status" value="1"/>
</dbReference>
<dbReference type="Gene3D" id="3.30.160.100">
    <property type="entry name" value="Ribosome hibernation promotion factor-like"/>
    <property type="match status" value="1"/>
</dbReference>
<protein>
    <submittedName>
        <fullName evidence="1">Ribosome-associated translation inhibitor RaiA</fullName>
    </submittedName>
</protein>
<dbReference type="RefSeq" id="WP_237608979.1">
    <property type="nucleotide sequence ID" value="NZ_JAIRBB010000013.1"/>
</dbReference>
<proteinExistence type="predicted"/>
<dbReference type="Proteomes" id="UP001139462">
    <property type="component" value="Unassembled WGS sequence"/>
</dbReference>